<feature type="domain" description="Nucleoside diphosphate kinase-like" evidence="9">
    <location>
        <begin position="49"/>
        <end position="192"/>
    </location>
</feature>
<comment type="similarity">
    <text evidence="2 7">Belongs to the NDK family.</text>
</comment>
<dbReference type="Proteomes" id="UP000095283">
    <property type="component" value="Unplaced"/>
</dbReference>
<evidence type="ECO:0000313" key="11">
    <source>
        <dbReference type="WBParaSite" id="Hba_11751"/>
    </source>
</evidence>
<evidence type="ECO:0000256" key="3">
    <source>
        <dbReference type="ARBA" id="ARBA00022679"/>
    </source>
</evidence>
<comment type="cofactor">
    <cofactor evidence="1">
        <name>Mg(2+)</name>
        <dbReference type="ChEBI" id="CHEBI:18420"/>
    </cofactor>
</comment>
<dbReference type="PROSITE" id="PS00469">
    <property type="entry name" value="NDPK"/>
    <property type="match status" value="1"/>
</dbReference>
<evidence type="ECO:0000256" key="7">
    <source>
        <dbReference type="PROSITE-ProRule" id="PRU00706"/>
    </source>
</evidence>
<accession>A0A1I7X2N5</accession>
<dbReference type="GO" id="GO:0004550">
    <property type="term" value="F:nucleoside diphosphate kinase activity"/>
    <property type="evidence" value="ECO:0007669"/>
    <property type="project" value="UniProtKB-EC"/>
</dbReference>
<dbReference type="WBParaSite" id="Hba_11751">
    <property type="protein sequence ID" value="Hba_11751"/>
    <property type="gene ID" value="Hba_11751"/>
</dbReference>
<comment type="catalytic activity">
    <reaction evidence="8">
        <text>a 2'-deoxyribonucleoside 5'-diphosphate + ATP = a 2'-deoxyribonucleoside 5'-triphosphate + ADP</text>
        <dbReference type="Rhea" id="RHEA:44640"/>
        <dbReference type="ChEBI" id="CHEBI:30616"/>
        <dbReference type="ChEBI" id="CHEBI:61560"/>
        <dbReference type="ChEBI" id="CHEBI:73316"/>
        <dbReference type="ChEBI" id="CHEBI:456216"/>
        <dbReference type="EC" id="2.7.4.6"/>
    </reaction>
</comment>
<dbReference type="AlphaFoldDB" id="A0A1I7X2N5"/>
<keyword evidence="6 8" id="KW-0067">ATP-binding</keyword>
<reference evidence="11" key="1">
    <citation type="submission" date="2016-11" db="UniProtKB">
        <authorList>
            <consortium name="WormBaseParasite"/>
        </authorList>
    </citation>
    <scope>IDENTIFICATION</scope>
</reference>
<dbReference type="InterPro" id="IPR034907">
    <property type="entry name" value="NDK-like_dom"/>
</dbReference>
<protein>
    <recommendedName>
        <fullName evidence="8">Nucleoside diphosphate kinase</fullName>
        <ecNumber evidence="8">2.7.4.6</ecNumber>
    </recommendedName>
</protein>
<dbReference type="EC" id="2.7.4.6" evidence="8"/>
<evidence type="ECO:0000256" key="6">
    <source>
        <dbReference type="ARBA" id="ARBA00022840"/>
    </source>
</evidence>
<dbReference type="SUPFAM" id="SSF54919">
    <property type="entry name" value="Nucleoside diphosphate kinase, NDK"/>
    <property type="match status" value="1"/>
</dbReference>
<keyword evidence="3 8" id="KW-0808">Transferase</keyword>
<comment type="caution">
    <text evidence="7">Lacks conserved residue(s) required for the propagation of feature annotation.</text>
</comment>
<dbReference type="SMART" id="SM00562">
    <property type="entry name" value="NDK"/>
    <property type="match status" value="1"/>
</dbReference>
<evidence type="ECO:0000259" key="9">
    <source>
        <dbReference type="SMART" id="SM00562"/>
    </source>
</evidence>
<evidence type="ECO:0000256" key="4">
    <source>
        <dbReference type="ARBA" id="ARBA00022741"/>
    </source>
</evidence>
<organism evidence="10 11">
    <name type="scientific">Heterorhabditis bacteriophora</name>
    <name type="common">Entomopathogenic nematode worm</name>
    <dbReference type="NCBI Taxonomy" id="37862"/>
    <lineage>
        <taxon>Eukaryota</taxon>
        <taxon>Metazoa</taxon>
        <taxon>Ecdysozoa</taxon>
        <taxon>Nematoda</taxon>
        <taxon>Chromadorea</taxon>
        <taxon>Rhabditida</taxon>
        <taxon>Rhabditina</taxon>
        <taxon>Rhabditomorpha</taxon>
        <taxon>Strongyloidea</taxon>
        <taxon>Heterorhabditidae</taxon>
        <taxon>Heterorhabditis</taxon>
    </lineage>
</organism>
<dbReference type="InterPro" id="IPR036850">
    <property type="entry name" value="NDK-like_dom_sf"/>
</dbReference>
<dbReference type="Gene3D" id="3.30.70.141">
    <property type="entry name" value="Nucleoside diphosphate kinase-like domain"/>
    <property type="match status" value="1"/>
</dbReference>
<evidence type="ECO:0000313" key="10">
    <source>
        <dbReference type="Proteomes" id="UP000095283"/>
    </source>
</evidence>
<keyword evidence="5 8" id="KW-0418">Kinase</keyword>
<dbReference type="GO" id="GO:0005524">
    <property type="term" value="F:ATP binding"/>
    <property type="evidence" value="ECO:0007669"/>
    <property type="project" value="UniProtKB-KW"/>
</dbReference>
<sequence length="193" mass="21471">MGSKRKDLSPHHRHCIPGSTTPCISPQQTGLCLDPTMGFLAGVFAFRCLETPIATSIIQTTLRELLDAGIVIDGMKRLRLTTEKAQELYKMHQGLSAIKYGRDNTNKRYLMVFYLGKFFYGRLVRHISSGPVIAMRVRGNVRAVLGSSRLWPLSEGAVSLRQRFALSDVRNVAHASDAEAAPYELASFRTFAL</sequence>
<keyword evidence="10" id="KW-1185">Reference proteome</keyword>
<dbReference type="PANTHER" id="PTHR11349">
    <property type="entry name" value="NUCLEOSIDE DIPHOSPHATE KINASE"/>
    <property type="match status" value="1"/>
</dbReference>
<evidence type="ECO:0000256" key="2">
    <source>
        <dbReference type="ARBA" id="ARBA00008142"/>
    </source>
</evidence>
<proteinExistence type="inferred from homology"/>
<evidence type="ECO:0000256" key="1">
    <source>
        <dbReference type="ARBA" id="ARBA00001946"/>
    </source>
</evidence>
<dbReference type="Pfam" id="PF00334">
    <property type="entry name" value="NDK"/>
    <property type="match status" value="1"/>
</dbReference>
<dbReference type="PROSITE" id="PS51374">
    <property type="entry name" value="NDPK_LIKE"/>
    <property type="match status" value="1"/>
</dbReference>
<evidence type="ECO:0000256" key="8">
    <source>
        <dbReference type="RuleBase" id="RU004013"/>
    </source>
</evidence>
<name>A0A1I7X2N5_HETBA</name>
<dbReference type="InterPro" id="IPR023005">
    <property type="entry name" value="Nucleoside_diP_kinase_AS"/>
</dbReference>
<keyword evidence="4 8" id="KW-0547">Nucleotide-binding</keyword>
<evidence type="ECO:0000256" key="5">
    <source>
        <dbReference type="ARBA" id="ARBA00022777"/>
    </source>
</evidence>